<evidence type="ECO:0000313" key="4">
    <source>
        <dbReference type="Proteomes" id="UP000052257"/>
    </source>
</evidence>
<protein>
    <submittedName>
        <fullName evidence="3">Antitoxin HipB</fullName>
    </submittedName>
</protein>
<dbReference type="PROSITE" id="PS50943">
    <property type="entry name" value="HTH_CROC1"/>
    <property type="match status" value="1"/>
</dbReference>
<organism evidence="3 4">
    <name type="scientific">Campylobacter hyointestinalis subsp. hyointestinalis</name>
    <dbReference type="NCBI Taxonomy" id="91352"/>
    <lineage>
        <taxon>Bacteria</taxon>
        <taxon>Pseudomonadati</taxon>
        <taxon>Campylobacterota</taxon>
        <taxon>Epsilonproteobacteria</taxon>
        <taxon>Campylobacterales</taxon>
        <taxon>Campylobacteraceae</taxon>
        <taxon>Campylobacter</taxon>
    </lineage>
</organism>
<name>A0A9W5ARW2_CAMHY</name>
<sequence>MQAHEKVKLIREALGLSQERFAEKIGIKQRTLSYIESGTYSINYQFLRHLIQSYGVNIDWFFNDRGEMFEKNITRSKL</sequence>
<dbReference type="Proteomes" id="UP000052257">
    <property type="component" value="Unassembled WGS sequence"/>
</dbReference>
<evidence type="ECO:0000259" key="2">
    <source>
        <dbReference type="PROSITE" id="PS50943"/>
    </source>
</evidence>
<dbReference type="Pfam" id="PF01381">
    <property type="entry name" value="HTH_3"/>
    <property type="match status" value="1"/>
</dbReference>
<dbReference type="PANTHER" id="PTHR46558:SF4">
    <property type="entry name" value="DNA-BIDING PHAGE PROTEIN"/>
    <property type="match status" value="1"/>
</dbReference>
<evidence type="ECO:0000313" key="3">
    <source>
        <dbReference type="EMBL" id="CUU83321.1"/>
    </source>
</evidence>
<evidence type="ECO:0000256" key="1">
    <source>
        <dbReference type="ARBA" id="ARBA00023125"/>
    </source>
</evidence>
<comment type="caution">
    <text evidence="3">The sequence shown here is derived from an EMBL/GenBank/DDBJ whole genome shotgun (WGS) entry which is preliminary data.</text>
</comment>
<keyword evidence="1" id="KW-0238">DNA-binding</keyword>
<accession>A0A9W5ARW2</accession>
<dbReference type="SUPFAM" id="SSF47413">
    <property type="entry name" value="lambda repressor-like DNA-binding domains"/>
    <property type="match status" value="1"/>
</dbReference>
<dbReference type="InterPro" id="IPR010982">
    <property type="entry name" value="Lambda_DNA-bd_dom_sf"/>
</dbReference>
<dbReference type="Gene3D" id="1.10.260.40">
    <property type="entry name" value="lambda repressor-like DNA-binding domains"/>
    <property type="match status" value="1"/>
</dbReference>
<feature type="domain" description="HTH cro/C1-type" evidence="2">
    <location>
        <begin position="7"/>
        <end position="61"/>
    </location>
</feature>
<dbReference type="RefSeq" id="WP_059427514.1">
    <property type="nucleotide sequence ID" value="NZ_FAUT01000001.1"/>
</dbReference>
<dbReference type="CDD" id="cd00093">
    <property type="entry name" value="HTH_XRE"/>
    <property type="match status" value="1"/>
</dbReference>
<reference evidence="3 4" key="1">
    <citation type="submission" date="2015-11" db="EMBL/GenBank/DDBJ databases">
        <authorList>
            <consortium name="Pathogen Informatics"/>
        </authorList>
    </citation>
    <scope>NUCLEOTIDE SEQUENCE [LARGE SCALE GENOMIC DNA]</scope>
    <source>
        <strain evidence="3 4">006A-0191</strain>
    </source>
</reference>
<dbReference type="InterPro" id="IPR001387">
    <property type="entry name" value="Cro/C1-type_HTH"/>
</dbReference>
<dbReference type="GO" id="GO:0003677">
    <property type="term" value="F:DNA binding"/>
    <property type="evidence" value="ECO:0007669"/>
    <property type="project" value="UniProtKB-KW"/>
</dbReference>
<dbReference type="EMBL" id="FAUW01000003">
    <property type="protein sequence ID" value="CUU83321.1"/>
    <property type="molecule type" value="Genomic_DNA"/>
</dbReference>
<dbReference type="AlphaFoldDB" id="A0A9W5ARW2"/>
<gene>
    <name evidence="3" type="ORF">ERS739220_01419</name>
</gene>
<dbReference type="SMART" id="SM00530">
    <property type="entry name" value="HTH_XRE"/>
    <property type="match status" value="1"/>
</dbReference>
<dbReference type="PANTHER" id="PTHR46558">
    <property type="entry name" value="TRACRIPTIONAL REGULATORY PROTEIN-RELATED-RELATED"/>
    <property type="match status" value="1"/>
</dbReference>
<proteinExistence type="predicted"/>